<reference evidence="2" key="1">
    <citation type="submission" date="2020-10" db="EMBL/GenBank/DDBJ databases">
        <authorList>
            <person name="Gilroy R."/>
        </authorList>
    </citation>
    <scope>NUCLEOTIDE SEQUENCE</scope>
    <source>
        <strain evidence="2">ChiW16-3235</strain>
    </source>
</reference>
<gene>
    <name evidence="2" type="ORF">IAB94_04655</name>
</gene>
<keyword evidence="1" id="KW-0812">Transmembrane</keyword>
<keyword evidence="1" id="KW-0472">Membrane</keyword>
<dbReference type="EMBL" id="DVHK01000094">
    <property type="protein sequence ID" value="HIR67316.1"/>
    <property type="molecule type" value="Genomic_DNA"/>
</dbReference>
<evidence type="ECO:0000256" key="1">
    <source>
        <dbReference type="SAM" id="Phobius"/>
    </source>
</evidence>
<feature type="transmembrane region" description="Helical" evidence="1">
    <location>
        <begin position="12"/>
        <end position="30"/>
    </location>
</feature>
<sequence length="215" mass="23627">MKKFVFKTALKTFFIVVGVLVIGFLVFNLACPQHMATLFEQAGNYNLAVRYAALRYSYTDDTNDLARCLEDAILAGDDALTLEYGDEFLESDDSAQVMYELTAERGTDYLQLFGNAVVRAHYSTGDFVGALTLAFNINGETSFAYGNPLMSLAVAVISRSDVENAPIMLNALEHIATEDETEQSYLNDVISRVGSLVSENNNPAVYAAIKLKKDV</sequence>
<comment type="caution">
    <text evidence="2">The sequence shown here is derived from an EMBL/GenBank/DDBJ whole genome shotgun (WGS) entry which is preliminary data.</text>
</comment>
<evidence type="ECO:0000313" key="3">
    <source>
        <dbReference type="Proteomes" id="UP000823913"/>
    </source>
</evidence>
<dbReference type="AlphaFoldDB" id="A0A9D1E6N8"/>
<name>A0A9D1E6N8_9FIRM</name>
<accession>A0A9D1E6N8</accession>
<protein>
    <submittedName>
        <fullName evidence="2">Uncharacterized protein</fullName>
    </submittedName>
</protein>
<reference evidence="2" key="2">
    <citation type="journal article" date="2021" name="PeerJ">
        <title>Extensive microbial diversity within the chicken gut microbiome revealed by metagenomics and culture.</title>
        <authorList>
            <person name="Gilroy R."/>
            <person name="Ravi A."/>
            <person name="Getino M."/>
            <person name="Pursley I."/>
            <person name="Horton D.L."/>
            <person name="Alikhan N.F."/>
            <person name="Baker D."/>
            <person name="Gharbi K."/>
            <person name="Hall N."/>
            <person name="Watson M."/>
            <person name="Adriaenssens E.M."/>
            <person name="Foster-Nyarko E."/>
            <person name="Jarju S."/>
            <person name="Secka A."/>
            <person name="Antonio M."/>
            <person name="Oren A."/>
            <person name="Chaudhuri R.R."/>
            <person name="La Ragione R."/>
            <person name="Hildebrand F."/>
            <person name="Pallen M.J."/>
        </authorList>
    </citation>
    <scope>NUCLEOTIDE SEQUENCE</scope>
    <source>
        <strain evidence="2">ChiW16-3235</strain>
    </source>
</reference>
<organism evidence="2 3">
    <name type="scientific">Candidatus Coproplasma avicola</name>
    <dbReference type="NCBI Taxonomy" id="2840744"/>
    <lineage>
        <taxon>Bacteria</taxon>
        <taxon>Bacillati</taxon>
        <taxon>Bacillota</taxon>
        <taxon>Clostridia</taxon>
        <taxon>Eubacteriales</taxon>
        <taxon>Candidatus Coproplasma</taxon>
    </lineage>
</organism>
<keyword evidence="1" id="KW-1133">Transmembrane helix</keyword>
<proteinExistence type="predicted"/>
<evidence type="ECO:0000313" key="2">
    <source>
        <dbReference type="EMBL" id="HIR67316.1"/>
    </source>
</evidence>
<dbReference type="Proteomes" id="UP000823913">
    <property type="component" value="Unassembled WGS sequence"/>
</dbReference>